<dbReference type="RefSeq" id="XP_040627855.1">
    <property type="nucleotide sequence ID" value="XM_040768626.1"/>
</dbReference>
<dbReference type="InterPro" id="IPR023631">
    <property type="entry name" value="Amidase_dom"/>
</dbReference>
<dbReference type="PANTHER" id="PTHR46072:SF4">
    <property type="entry name" value="AMIDASE C550.07-RELATED"/>
    <property type="match status" value="1"/>
</dbReference>
<evidence type="ECO:0000256" key="3">
    <source>
        <dbReference type="PIRSR" id="PIRSR001221-1"/>
    </source>
</evidence>
<dbReference type="PANTHER" id="PTHR46072">
    <property type="entry name" value="AMIDASE-RELATED-RELATED"/>
    <property type="match status" value="1"/>
</dbReference>
<dbReference type="HOGENOM" id="CLU_009600_9_2_1"/>
<dbReference type="Proteomes" id="UP000030653">
    <property type="component" value="Unassembled WGS sequence"/>
</dbReference>
<evidence type="ECO:0000259" key="4">
    <source>
        <dbReference type="Pfam" id="PF01425"/>
    </source>
</evidence>
<keyword evidence="6" id="KW-1185">Reference proteome</keyword>
<evidence type="ECO:0000313" key="6">
    <source>
        <dbReference type="Proteomes" id="UP000030653"/>
    </source>
</evidence>
<organism evidence="5 6">
    <name type="scientific">Dacryopinax primogenitus (strain DJM 731)</name>
    <name type="common">Brown rot fungus</name>
    <dbReference type="NCBI Taxonomy" id="1858805"/>
    <lineage>
        <taxon>Eukaryota</taxon>
        <taxon>Fungi</taxon>
        <taxon>Dikarya</taxon>
        <taxon>Basidiomycota</taxon>
        <taxon>Agaricomycotina</taxon>
        <taxon>Dacrymycetes</taxon>
        <taxon>Dacrymycetales</taxon>
        <taxon>Dacrymycetaceae</taxon>
        <taxon>Dacryopinax</taxon>
    </lineage>
</organism>
<feature type="active site" description="Acyl-ester intermediate" evidence="3">
    <location>
        <position position="236"/>
    </location>
</feature>
<feature type="active site" description="Charge relay system" evidence="3">
    <location>
        <position position="212"/>
    </location>
</feature>
<dbReference type="STRING" id="1858805.M5GAL4"/>
<comment type="similarity">
    <text evidence="1">Belongs to the amidase family.</text>
</comment>
<proteinExistence type="inferred from homology"/>
<feature type="domain" description="Amidase" evidence="4">
    <location>
        <begin position="89"/>
        <end position="482"/>
    </location>
</feature>
<evidence type="ECO:0000313" key="5">
    <source>
        <dbReference type="EMBL" id="EJU00958.1"/>
    </source>
</evidence>
<dbReference type="OMA" id="THHELAI"/>
<dbReference type="OrthoDB" id="6428749at2759"/>
<reference evidence="5 6" key="1">
    <citation type="journal article" date="2012" name="Science">
        <title>The Paleozoic origin of enzymatic lignin decomposition reconstructed from 31 fungal genomes.</title>
        <authorList>
            <person name="Floudas D."/>
            <person name="Binder M."/>
            <person name="Riley R."/>
            <person name="Barry K."/>
            <person name="Blanchette R.A."/>
            <person name="Henrissat B."/>
            <person name="Martinez A.T."/>
            <person name="Otillar R."/>
            <person name="Spatafora J.W."/>
            <person name="Yadav J.S."/>
            <person name="Aerts A."/>
            <person name="Benoit I."/>
            <person name="Boyd A."/>
            <person name="Carlson A."/>
            <person name="Copeland A."/>
            <person name="Coutinho P.M."/>
            <person name="de Vries R.P."/>
            <person name="Ferreira P."/>
            <person name="Findley K."/>
            <person name="Foster B."/>
            <person name="Gaskell J."/>
            <person name="Glotzer D."/>
            <person name="Gorecki P."/>
            <person name="Heitman J."/>
            <person name="Hesse C."/>
            <person name="Hori C."/>
            <person name="Igarashi K."/>
            <person name="Jurgens J.A."/>
            <person name="Kallen N."/>
            <person name="Kersten P."/>
            <person name="Kohler A."/>
            <person name="Kuees U."/>
            <person name="Kumar T.K.A."/>
            <person name="Kuo A."/>
            <person name="LaButti K."/>
            <person name="Larrondo L.F."/>
            <person name="Lindquist E."/>
            <person name="Ling A."/>
            <person name="Lombard V."/>
            <person name="Lucas S."/>
            <person name="Lundell T."/>
            <person name="Martin R."/>
            <person name="McLaughlin D.J."/>
            <person name="Morgenstern I."/>
            <person name="Morin E."/>
            <person name="Murat C."/>
            <person name="Nagy L.G."/>
            <person name="Nolan M."/>
            <person name="Ohm R.A."/>
            <person name="Patyshakuliyeva A."/>
            <person name="Rokas A."/>
            <person name="Ruiz-Duenas F.J."/>
            <person name="Sabat G."/>
            <person name="Salamov A."/>
            <person name="Samejima M."/>
            <person name="Schmutz J."/>
            <person name="Slot J.C."/>
            <person name="St John F."/>
            <person name="Stenlid J."/>
            <person name="Sun H."/>
            <person name="Sun S."/>
            <person name="Syed K."/>
            <person name="Tsang A."/>
            <person name="Wiebenga A."/>
            <person name="Young D."/>
            <person name="Pisabarro A."/>
            <person name="Eastwood D.C."/>
            <person name="Martin F."/>
            <person name="Cullen D."/>
            <person name="Grigoriev I.V."/>
            <person name="Hibbett D.S."/>
        </authorList>
    </citation>
    <scope>NUCLEOTIDE SEQUENCE [LARGE SCALE GENOMIC DNA]</scope>
    <source>
        <strain evidence="5 6">DJM-731 SS1</strain>
    </source>
</reference>
<name>M5GAL4_DACPD</name>
<dbReference type="SUPFAM" id="SSF75304">
    <property type="entry name" value="Amidase signature (AS) enzymes"/>
    <property type="match status" value="1"/>
</dbReference>
<dbReference type="EMBL" id="JH795865">
    <property type="protein sequence ID" value="EJU00958.1"/>
    <property type="molecule type" value="Genomic_DNA"/>
</dbReference>
<accession>M5GAL4</accession>
<dbReference type="PIRSF" id="PIRSF001221">
    <property type="entry name" value="Amidase_fungi"/>
    <property type="match status" value="1"/>
</dbReference>
<keyword evidence="2" id="KW-0378">Hydrolase</keyword>
<dbReference type="AlphaFoldDB" id="M5GAL4"/>
<dbReference type="GeneID" id="63683688"/>
<protein>
    <submittedName>
        <fullName evidence="5">Amidase</fullName>
    </submittedName>
</protein>
<dbReference type="Pfam" id="PF01425">
    <property type="entry name" value="Amidase"/>
    <property type="match status" value="1"/>
</dbReference>
<evidence type="ECO:0000256" key="1">
    <source>
        <dbReference type="ARBA" id="ARBA00009199"/>
    </source>
</evidence>
<evidence type="ECO:0000256" key="2">
    <source>
        <dbReference type="ARBA" id="ARBA00022801"/>
    </source>
</evidence>
<gene>
    <name evidence="5" type="ORF">DACRYDRAFT_108296</name>
</gene>
<dbReference type="GO" id="GO:0016787">
    <property type="term" value="F:hydrolase activity"/>
    <property type="evidence" value="ECO:0007669"/>
    <property type="project" value="UniProtKB-KW"/>
</dbReference>
<sequence>MSKPQRAIPSVPSGNVEYTAKVKEINERMKAQIPASLRLSESILDNLPVDVTEIPKTCGLLTHHELAITELDATDLRDKLAQGKLTAVETVTAYGRRAAIAHQLVHCLVDFFLDETLDRAKELDQYFVREGKVVGPLHGEQVPIKGRFASGGFLSLFEISKDDCLMIKILRELGAVFYVKTNQPQSINHLETVSFHGRTLNPYNTNLTPGGSSGGESALLAMKGSPIGLGNEGGGSIQDPCAKCGLYGLRPTSNTMPKGGYLHYHKTNDGSVAATGPMCRSARDINLFFSSVRGTQPHLKDQLSIPLPWSVPDKLDRKLRIGIMMHDGVVMPQPPMLRALKVAYKKLQASDEVEVVDYLPYEHGLGYDIIREIYFEDGGATVRGMLEEGGENILPLTEWVISPPHTFEHTVLQSWNLRYRRDQYKQAYLDYWNSTGCDVILCAPFPGTANPHDMARYWGYTAIFNLLDYPGVVFPTGLKLDPRVDVAYESTEAMSEADKYFRDFCKSAAILCDHA</sequence>
<dbReference type="InterPro" id="IPR036928">
    <property type="entry name" value="AS_sf"/>
</dbReference>
<feature type="active site" description="Charge relay system" evidence="3">
    <location>
        <position position="145"/>
    </location>
</feature>
<dbReference type="Gene3D" id="3.90.1300.10">
    <property type="entry name" value="Amidase signature (AS) domain"/>
    <property type="match status" value="1"/>
</dbReference>